<dbReference type="Gene3D" id="3.40.228.10">
    <property type="entry name" value="Dimethylsulfoxide Reductase, domain 2"/>
    <property type="match status" value="1"/>
</dbReference>
<feature type="domain" description="Molybdopterin oxidoreductase" evidence="3">
    <location>
        <begin position="6"/>
        <end position="57"/>
    </location>
</feature>
<evidence type="ECO:0000256" key="2">
    <source>
        <dbReference type="ARBA" id="ARBA00023014"/>
    </source>
</evidence>
<organism evidence="4 5">
    <name type="scientific">Sporomusa ovata</name>
    <dbReference type="NCBI Taxonomy" id="2378"/>
    <lineage>
        <taxon>Bacteria</taxon>
        <taxon>Bacillati</taxon>
        <taxon>Bacillota</taxon>
        <taxon>Negativicutes</taxon>
        <taxon>Selenomonadales</taxon>
        <taxon>Sporomusaceae</taxon>
        <taxon>Sporomusa</taxon>
    </lineage>
</organism>
<keyword evidence="5" id="KW-1185">Reference proteome</keyword>
<keyword evidence="1" id="KW-0408">Iron</keyword>
<dbReference type="SUPFAM" id="SSF53706">
    <property type="entry name" value="Formate dehydrogenase/DMSO reductase, domains 1-3"/>
    <property type="match status" value="1"/>
</dbReference>
<name>A0A0U1KUM3_9FIRM</name>
<keyword evidence="2" id="KW-0411">Iron-sulfur</keyword>
<evidence type="ECO:0000313" key="5">
    <source>
        <dbReference type="Proteomes" id="UP000049855"/>
    </source>
</evidence>
<dbReference type="GO" id="GO:0016491">
    <property type="term" value="F:oxidoreductase activity"/>
    <property type="evidence" value="ECO:0007669"/>
    <property type="project" value="InterPro"/>
</dbReference>
<evidence type="ECO:0000259" key="3">
    <source>
        <dbReference type="Pfam" id="PF00384"/>
    </source>
</evidence>
<dbReference type="AlphaFoldDB" id="A0A0U1KUM3"/>
<dbReference type="InterPro" id="IPR050612">
    <property type="entry name" value="Prok_Mopterin_Oxidored"/>
</dbReference>
<dbReference type="InterPro" id="IPR006656">
    <property type="entry name" value="Mopterin_OxRdtase"/>
</dbReference>
<proteinExistence type="predicted"/>
<dbReference type="PANTHER" id="PTHR43742:SF6">
    <property type="entry name" value="OXIDOREDUCTASE YYAE-RELATED"/>
    <property type="match status" value="1"/>
</dbReference>
<protein>
    <submittedName>
        <fullName evidence="4">Anaerobic dehydrogenases, typically selenocysteine-containing</fullName>
    </submittedName>
</protein>
<dbReference type="Pfam" id="PF00384">
    <property type="entry name" value="Molybdopterin"/>
    <property type="match status" value="1"/>
</dbReference>
<dbReference type="Proteomes" id="UP000049855">
    <property type="component" value="Unassembled WGS sequence"/>
</dbReference>
<evidence type="ECO:0000256" key="1">
    <source>
        <dbReference type="ARBA" id="ARBA00023004"/>
    </source>
</evidence>
<evidence type="ECO:0000313" key="4">
    <source>
        <dbReference type="EMBL" id="CQR70965.1"/>
    </source>
</evidence>
<dbReference type="PANTHER" id="PTHR43742">
    <property type="entry name" value="TRIMETHYLAMINE-N-OXIDE REDUCTASE"/>
    <property type="match status" value="1"/>
</dbReference>
<keyword evidence="2" id="KW-0479">Metal-binding</keyword>
<dbReference type="GO" id="GO:0051536">
    <property type="term" value="F:iron-sulfur cluster binding"/>
    <property type="evidence" value="ECO:0007669"/>
    <property type="project" value="UniProtKB-KW"/>
</dbReference>
<reference evidence="5" key="1">
    <citation type="submission" date="2015-03" db="EMBL/GenBank/DDBJ databases">
        <authorList>
            <person name="Nijsse Bart"/>
        </authorList>
    </citation>
    <scope>NUCLEOTIDE SEQUENCE [LARGE SCALE GENOMIC DNA]</scope>
</reference>
<dbReference type="EMBL" id="CTRP01000003">
    <property type="protein sequence ID" value="CQR70965.1"/>
    <property type="molecule type" value="Genomic_DNA"/>
</dbReference>
<accession>A0A0U1KUM3</accession>
<gene>
    <name evidence="4" type="ORF">SpAn4DRAFT_1943</name>
</gene>
<sequence>MRYYQRILRAQAQGLRVIVIDQMRSDMAERADEWIAVRSGTDGALALGMIRAIIKEGFSIVIL</sequence>